<evidence type="ECO:0000256" key="2">
    <source>
        <dbReference type="ARBA" id="ARBA00022658"/>
    </source>
</evidence>
<dbReference type="GO" id="GO:0005085">
    <property type="term" value="F:guanyl-nucleotide exchange factor activity"/>
    <property type="evidence" value="ECO:0007669"/>
    <property type="project" value="UniProtKB-KW"/>
</dbReference>
<feature type="region of interest" description="Disordered" evidence="4">
    <location>
        <begin position="156"/>
        <end position="183"/>
    </location>
</feature>
<dbReference type="Proteomes" id="UP000472277">
    <property type="component" value="Chromosome 1"/>
</dbReference>
<feature type="region of interest" description="Disordered" evidence="4">
    <location>
        <begin position="24"/>
        <end position="44"/>
    </location>
</feature>
<feature type="region of interest" description="Disordered" evidence="4">
    <location>
        <begin position="416"/>
        <end position="437"/>
    </location>
</feature>
<dbReference type="FunFam" id="1.20.58.740:FF:000002">
    <property type="entry name" value="Dedicator of cytokinesis protein 7"/>
    <property type="match status" value="1"/>
</dbReference>
<keyword evidence="2" id="KW-0344">Guanine-nucleotide releasing factor</keyword>
<dbReference type="CDD" id="cd08696">
    <property type="entry name" value="C2_Dock-C"/>
    <property type="match status" value="1"/>
</dbReference>
<reference evidence="7" key="2">
    <citation type="submission" date="2025-08" db="UniProtKB">
        <authorList>
            <consortium name="Ensembl"/>
        </authorList>
    </citation>
    <scope>IDENTIFICATION</scope>
</reference>
<evidence type="ECO:0000313" key="7">
    <source>
        <dbReference type="Ensembl" id="ENSSTUP00000013563.1"/>
    </source>
</evidence>
<dbReference type="PROSITE" id="PS51650">
    <property type="entry name" value="C2_DOCK"/>
    <property type="match status" value="1"/>
</dbReference>
<evidence type="ECO:0000256" key="4">
    <source>
        <dbReference type="SAM" id="MobiDB-lite"/>
    </source>
</evidence>
<evidence type="ECO:0000256" key="1">
    <source>
        <dbReference type="ARBA" id="ARBA00022553"/>
    </source>
</evidence>
<dbReference type="InterPro" id="IPR043161">
    <property type="entry name" value="DOCK_C_lobe_A"/>
</dbReference>
<dbReference type="Pfam" id="PF20421">
    <property type="entry name" value="DHR-2_Lobe_C"/>
    <property type="match status" value="1"/>
</dbReference>
<dbReference type="Ensembl" id="ENSSTUT00000014328.1">
    <property type="protein sequence ID" value="ENSSTUP00000013563.1"/>
    <property type="gene ID" value="ENSSTUG00000002025.1"/>
</dbReference>
<dbReference type="PANTHER" id="PTHR23317">
    <property type="entry name" value="DEDICATOR OF CYTOKINESIS DOCK"/>
    <property type="match status" value="1"/>
</dbReference>
<dbReference type="GeneTree" id="ENSGT00940000159313"/>
<protein>
    <submittedName>
        <fullName evidence="7">Dedicator of cytokinesis 6</fullName>
    </submittedName>
</protein>
<dbReference type="PROSITE" id="PS51651">
    <property type="entry name" value="DOCKER"/>
    <property type="match status" value="1"/>
</dbReference>
<keyword evidence="8" id="KW-1185">Reference proteome</keyword>
<organism evidence="7 8">
    <name type="scientific">Salmo trutta</name>
    <name type="common">Brown trout</name>
    <dbReference type="NCBI Taxonomy" id="8032"/>
    <lineage>
        <taxon>Eukaryota</taxon>
        <taxon>Metazoa</taxon>
        <taxon>Chordata</taxon>
        <taxon>Craniata</taxon>
        <taxon>Vertebrata</taxon>
        <taxon>Euteleostomi</taxon>
        <taxon>Actinopterygii</taxon>
        <taxon>Neopterygii</taxon>
        <taxon>Teleostei</taxon>
        <taxon>Protacanthopterygii</taxon>
        <taxon>Salmoniformes</taxon>
        <taxon>Salmonidae</taxon>
        <taxon>Salmoninae</taxon>
        <taxon>Salmo</taxon>
    </lineage>
</organism>
<dbReference type="FunFam" id="1.25.40.410:FF:000002">
    <property type="entry name" value="Dedicator of cytokinesis protein 7"/>
    <property type="match status" value="1"/>
</dbReference>
<dbReference type="Pfam" id="PF20422">
    <property type="entry name" value="DHR-2_Lobe_B"/>
    <property type="match status" value="1"/>
</dbReference>
<dbReference type="Pfam" id="PF11878">
    <property type="entry name" value="DOCK_C-D_N"/>
    <property type="match status" value="1"/>
</dbReference>
<dbReference type="InterPro" id="IPR046770">
    <property type="entry name" value="DOCKER_Lobe_B"/>
</dbReference>
<dbReference type="InterPro" id="IPR027357">
    <property type="entry name" value="DOCKER_dom"/>
</dbReference>
<dbReference type="InterPro" id="IPR026791">
    <property type="entry name" value="DOCK"/>
</dbReference>
<name>A0A673WWQ4_SALTR</name>
<dbReference type="Gene3D" id="1.20.58.740">
    <property type="match status" value="1"/>
</dbReference>
<dbReference type="GO" id="GO:0005829">
    <property type="term" value="C:cytosol"/>
    <property type="evidence" value="ECO:0007669"/>
    <property type="project" value="TreeGrafter"/>
</dbReference>
<dbReference type="GO" id="GO:0007264">
    <property type="term" value="P:small GTPase-mediated signal transduction"/>
    <property type="evidence" value="ECO:0007669"/>
    <property type="project" value="InterPro"/>
</dbReference>
<dbReference type="InterPro" id="IPR027007">
    <property type="entry name" value="C2_DOCK-type_domain"/>
</dbReference>
<proteinExistence type="inferred from homology"/>
<keyword evidence="1" id="KW-0597">Phosphoprotein</keyword>
<dbReference type="Pfam" id="PF06920">
    <property type="entry name" value="DHR-2_Lobe_A"/>
    <property type="match status" value="1"/>
</dbReference>
<comment type="similarity">
    <text evidence="3">Belongs to the DOCK family.</text>
</comment>
<reference evidence="7" key="3">
    <citation type="submission" date="2025-09" db="UniProtKB">
        <authorList>
            <consortium name="Ensembl"/>
        </authorList>
    </citation>
    <scope>IDENTIFICATION</scope>
</reference>
<evidence type="ECO:0000259" key="5">
    <source>
        <dbReference type="PROSITE" id="PS51650"/>
    </source>
</evidence>
<feature type="compositionally biased region" description="Basic and acidic residues" evidence="4">
    <location>
        <begin position="162"/>
        <end position="183"/>
    </location>
</feature>
<dbReference type="Pfam" id="PF14429">
    <property type="entry name" value="DOCK-C2"/>
    <property type="match status" value="1"/>
</dbReference>
<sequence>MASSTNERRAFAHKINRTVAAEVRKQVSREYGSPQLSKKRGAHQPVPLTEVVEPVDYEEYVSSHAPGAEPCPLRQLMEFPPDDLELLLQDRECTTLEPPLPEEDTIDPRVRDALGVYTDDWLIIQRKYQRYSTTHTPHNSERQRERQRGLVKQTFELDEAAATDRQDDQDDAKRRSVSLDDTPRGSWASSIFDLKNSSPDALLPSVLERTAAEDMDRRNAEARLQGRHSDLLGLFPPPDEDEAVERCSVPEVPKEHCGQRIMVKCLSLKFEIEIEPIFGTLALYDVKEKKKISEDFHFDLNSDQMKGLLRLHTPHTAISTLARSAIFSITYPSADIFLVIKLEKVLQQGDIGESCEPYMVMKESDSSKHKEKLEKLRLQAETSCSRLGRYRMPFAWTAIHLVNIVSSVGGLDSALHRQTGEKRKGHGTWNERKKKGSERMSVGEDMCNFATFRPATLTVTNFFKQEGDRLSDEDLYKFLADMRRPSSVLRRLRPVTAQLKIDISPAPDSPHYCLSPELLHVKPYPDLRVRPTKEVLEFPARYVYTPHTTYRNLLYIYPQSLNFSSRQGSVRNIAVKVQFMAGEDPSLAMPVIFGKSSCAEFFTEAYSPVIYHDKSPEFYEEVKMKIPANLTDNHHLLFTFYHISCQPKQNTPLETPVGYTWIPLMQHGRLRTGSFSLPVSVEKPPPSYSVLTPDVQLPGMKWVDNHKQVFNVEVTAASSVHTQDPHLDKFFTLCYVLKEYSFPFRLKDCIITEANVEGELKASMTGLRGALLDTCVRFLHQLLSKLILLIVHPPVIAGQIVNLGRAAFEAMSLLVNQIHKNLEGNQDQHGRNNLLASYIHYCFHLPTCPPLLPDPGGATPAYELPIQYATLSRATARPSTLHLACSKSISNSNPDLASTPTSPDEEVQRIIASKVSSTSNTNQMASDRGCNRITILTPLSILIHSELALQWVVSTSTVREAALQQAWFFFQLMTKSMSHHLFLSSRIDLPRRQRFPDRFVDDIAALVGAISADVAGRYHKDVELVERLNSSLAFFLNDLLSLMDRGFVFNLIRSYYKQIANKFHTAQNPSSLTALRMDFTRIVCSHEHYVTLNLPCSTLSPPASPSPSTSSTTSQGSAFSSMHQDQGVASMFELSVPFRQQHFLSGLLLTELSLIMEPDGEGVFFLHKKAISAVHSLMCSHDADPRYTDPQVRTHIAQLYLPLIPIVMDTLPQGRQQADRVPKTDSKRSSLSQAGRQCSSLSAECSRTLLVSFLWVLKNADAALLESWVSDLSVMQINRLLDLLHLSVSCFEYKGKKALERINSLTFKKSQDMKARLEEAILGTIGARQEMVRRCRGTKRSPYGNENVRWRKNVTHWRQNTDRVDKTKAETEQESVVDGNLATEASLVVLDTLEIIVKTVLASELKESVLGGVLRVLLHSMAGSQSALFLQHCFTTQRGLVFKFPEMLFEEDTELCADLCLRLLRHCSSSVGSVRSQASASLYLLMRQNFEIGNNFARVKMQVTMSLSSLVGTSQNFNEEHLRRSLKTILTYAEEDLELRDSPFPEQVQDLVFNLHMILTDTVKMKEHQQDPEMLIDLMYRIAKGYQNSPDLRLTWLQNMAGKHSERGNHAEAAHCLVHSAALVAEYLNMLEDCRYLPIGCVTFQHISSNVLEESAVSDDILSPEEEGICAGKYFSELGLVGLLEQAATSFHMAFMYEAINEVYKILLPVHEANRDFKKLATVHGKLQDAFNKIYNQSSGWERMFGTYFRVGFYGCRFGDLDEQEFVYKEPSITKLAEISYRLEEFYAERFGDDVVEIIKDSNHMCCMSACQAYLQITYVEPFFDTYELKERITYFDKNYNLRTFMYCTPFTLDGRAHGDLHEQYKRKSILTTSHAFPYIKTRVNVIHKEEVGHCVHVAIEDMQKKTQELAFATHQEPADAKMLQMVLQGSVGTTVNQGPLEVAQVFLSDIPDDPKLYRHHNKLRLCFKDFTKRCEDALRKNKTLIGPDQKEYHKEMERNYNKLKESLGPLITRKIPQLYRTLPAAGLQSSKSQRMELRNM</sequence>
<evidence type="ECO:0000313" key="8">
    <source>
        <dbReference type="Proteomes" id="UP000472277"/>
    </source>
</evidence>
<dbReference type="Gene3D" id="2.60.40.150">
    <property type="entry name" value="C2 domain"/>
    <property type="match status" value="1"/>
</dbReference>
<accession>A0A673WWQ4</accession>
<dbReference type="InterPro" id="IPR035892">
    <property type="entry name" value="C2_domain_sf"/>
</dbReference>
<feature type="domain" description="C2 DOCK-type" evidence="5">
    <location>
        <begin position="551"/>
        <end position="717"/>
    </location>
</feature>
<reference evidence="7" key="1">
    <citation type="submission" date="2021-04" db="EMBL/GenBank/DDBJ databases">
        <authorList>
            <consortium name="Wellcome Sanger Institute Data Sharing"/>
        </authorList>
    </citation>
    <scope>NUCLEOTIDE SEQUENCE [LARGE SCALE GENOMIC DNA]</scope>
</reference>
<dbReference type="PANTHER" id="PTHR23317:SF65">
    <property type="entry name" value="DEDICATOR OF CYTOKINESIS PROTEIN 6"/>
    <property type="match status" value="1"/>
</dbReference>
<dbReference type="InterPro" id="IPR037808">
    <property type="entry name" value="C2_Dock-C"/>
</dbReference>
<dbReference type="InterPro" id="IPR046773">
    <property type="entry name" value="DOCKER_Lobe_C"/>
</dbReference>
<dbReference type="InterPro" id="IPR043162">
    <property type="entry name" value="DOCK_C_lobe_C"/>
</dbReference>
<evidence type="ECO:0000256" key="3">
    <source>
        <dbReference type="PROSITE-ProRule" id="PRU00983"/>
    </source>
</evidence>
<dbReference type="Gene3D" id="1.25.40.410">
    <property type="match status" value="1"/>
</dbReference>
<dbReference type="InterPro" id="IPR021816">
    <property type="entry name" value="DOCK_C/D_N"/>
</dbReference>
<evidence type="ECO:0000259" key="6">
    <source>
        <dbReference type="PROSITE" id="PS51651"/>
    </source>
</evidence>
<dbReference type="InterPro" id="IPR046769">
    <property type="entry name" value="DOCKER_Lobe_A"/>
</dbReference>
<gene>
    <name evidence="7" type="primary">DOCK6</name>
    <name evidence="7" type="synonym">LOC115199061</name>
</gene>
<feature type="domain" description="DOCKER" evidence="6">
    <location>
        <begin position="1584"/>
        <end position="2017"/>
    </location>
</feature>